<dbReference type="AlphaFoldDB" id="A0AAD1UPS4"/>
<evidence type="ECO:0000313" key="13">
    <source>
        <dbReference type="EMBL" id="CAI2368580.1"/>
    </source>
</evidence>
<evidence type="ECO:0000256" key="7">
    <source>
        <dbReference type="ARBA" id="ARBA00023288"/>
    </source>
</evidence>
<evidence type="ECO:0000256" key="11">
    <source>
        <dbReference type="SAM" id="MobiDB-lite"/>
    </source>
</evidence>
<organism evidence="13 14">
    <name type="scientific">Euplotes crassus</name>
    <dbReference type="NCBI Taxonomy" id="5936"/>
    <lineage>
        <taxon>Eukaryota</taxon>
        <taxon>Sar</taxon>
        <taxon>Alveolata</taxon>
        <taxon>Ciliophora</taxon>
        <taxon>Intramacronucleata</taxon>
        <taxon>Spirotrichea</taxon>
        <taxon>Hypotrichia</taxon>
        <taxon>Euplotida</taxon>
        <taxon>Euplotidae</taxon>
        <taxon>Moneuplotes</taxon>
    </lineage>
</organism>
<comment type="subcellular location">
    <subcellularLocation>
        <location evidence="1">Endomembrane system</location>
        <topology evidence="1">Multi-pass membrane protein</topology>
    </subcellularLocation>
</comment>
<keyword evidence="7" id="KW-0449">Lipoprotein</keyword>
<feature type="compositionally biased region" description="Basic and acidic residues" evidence="11">
    <location>
        <begin position="35"/>
        <end position="44"/>
    </location>
</feature>
<feature type="compositionally biased region" description="Basic and acidic residues" evidence="11">
    <location>
        <begin position="12"/>
        <end position="24"/>
    </location>
</feature>
<keyword evidence="2 10" id="KW-0808">Transferase</keyword>
<feature type="transmembrane region" description="Helical" evidence="10">
    <location>
        <begin position="295"/>
        <end position="316"/>
    </location>
</feature>
<feature type="transmembrane region" description="Helical" evidence="10">
    <location>
        <begin position="121"/>
        <end position="141"/>
    </location>
</feature>
<protein>
    <recommendedName>
        <fullName evidence="10">Palmitoyltransferase</fullName>
        <ecNumber evidence="10">2.3.1.225</ecNumber>
    </recommendedName>
</protein>
<dbReference type="GO" id="GO:0005783">
    <property type="term" value="C:endoplasmic reticulum"/>
    <property type="evidence" value="ECO:0007669"/>
    <property type="project" value="TreeGrafter"/>
</dbReference>
<keyword evidence="4 10" id="KW-1133">Transmembrane helix</keyword>
<dbReference type="PANTHER" id="PTHR22883">
    <property type="entry name" value="ZINC FINGER DHHC DOMAIN CONTAINING PROTEIN"/>
    <property type="match status" value="1"/>
</dbReference>
<evidence type="ECO:0000256" key="5">
    <source>
        <dbReference type="ARBA" id="ARBA00023136"/>
    </source>
</evidence>
<keyword evidence="5 10" id="KW-0472">Membrane</keyword>
<evidence type="ECO:0000256" key="3">
    <source>
        <dbReference type="ARBA" id="ARBA00022692"/>
    </source>
</evidence>
<dbReference type="GO" id="GO:0005794">
    <property type="term" value="C:Golgi apparatus"/>
    <property type="evidence" value="ECO:0007669"/>
    <property type="project" value="TreeGrafter"/>
</dbReference>
<reference evidence="13" key="1">
    <citation type="submission" date="2023-07" db="EMBL/GenBank/DDBJ databases">
        <authorList>
            <consortium name="AG Swart"/>
            <person name="Singh M."/>
            <person name="Singh A."/>
            <person name="Seah K."/>
            <person name="Emmerich C."/>
        </authorList>
    </citation>
    <scope>NUCLEOTIDE SEQUENCE</scope>
    <source>
        <strain evidence="13">DP1</strain>
    </source>
</reference>
<feature type="region of interest" description="Disordered" evidence="11">
    <location>
        <begin position="1"/>
        <end position="44"/>
    </location>
</feature>
<keyword evidence="3 10" id="KW-0812">Transmembrane</keyword>
<comment type="catalytic activity">
    <reaction evidence="9 10">
        <text>L-cysteinyl-[protein] + hexadecanoyl-CoA = S-hexadecanoyl-L-cysteinyl-[protein] + CoA</text>
        <dbReference type="Rhea" id="RHEA:36683"/>
        <dbReference type="Rhea" id="RHEA-COMP:10131"/>
        <dbReference type="Rhea" id="RHEA-COMP:11032"/>
        <dbReference type="ChEBI" id="CHEBI:29950"/>
        <dbReference type="ChEBI" id="CHEBI:57287"/>
        <dbReference type="ChEBI" id="CHEBI:57379"/>
        <dbReference type="ChEBI" id="CHEBI:74151"/>
        <dbReference type="EC" id="2.3.1.225"/>
    </reaction>
</comment>
<evidence type="ECO:0000259" key="12">
    <source>
        <dbReference type="Pfam" id="PF01529"/>
    </source>
</evidence>
<feature type="transmembrane region" description="Helical" evidence="10">
    <location>
        <begin position="257"/>
        <end position="283"/>
    </location>
</feature>
<accession>A0AAD1UPS4</accession>
<dbReference type="GO" id="GO:0019706">
    <property type="term" value="F:protein-cysteine S-palmitoyltransferase activity"/>
    <property type="evidence" value="ECO:0007669"/>
    <property type="project" value="UniProtKB-EC"/>
</dbReference>
<comment type="similarity">
    <text evidence="10">Belongs to the DHHC palmitoyltransferase family.</text>
</comment>
<dbReference type="Proteomes" id="UP001295684">
    <property type="component" value="Unassembled WGS sequence"/>
</dbReference>
<keyword evidence="14" id="KW-1185">Reference proteome</keyword>
<dbReference type="GO" id="GO:0006612">
    <property type="term" value="P:protein targeting to membrane"/>
    <property type="evidence" value="ECO:0007669"/>
    <property type="project" value="TreeGrafter"/>
</dbReference>
<evidence type="ECO:0000256" key="1">
    <source>
        <dbReference type="ARBA" id="ARBA00004127"/>
    </source>
</evidence>
<proteinExistence type="inferred from homology"/>
<dbReference type="InterPro" id="IPR039859">
    <property type="entry name" value="PFA4/ZDH16/20/ERF2-like"/>
</dbReference>
<evidence type="ECO:0000313" key="14">
    <source>
        <dbReference type="Proteomes" id="UP001295684"/>
    </source>
</evidence>
<comment type="domain">
    <text evidence="10">The DHHC domain is required for palmitoyltransferase activity.</text>
</comment>
<gene>
    <name evidence="13" type="ORF">ECRASSUSDP1_LOCUS9874</name>
</gene>
<dbReference type="InterPro" id="IPR001594">
    <property type="entry name" value="Palmitoyltrfase_DHHC"/>
</dbReference>
<evidence type="ECO:0000256" key="9">
    <source>
        <dbReference type="ARBA" id="ARBA00048048"/>
    </source>
</evidence>
<evidence type="ECO:0000256" key="8">
    <source>
        <dbReference type="ARBA" id="ARBA00023315"/>
    </source>
</evidence>
<dbReference type="PROSITE" id="PS50216">
    <property type="entry name" value="DHHC"/>
    <property type="match status" value="1"/>
</dbReference>
<evidence type="ECO:0000256" key="4">
    <source>
        <dbReference type="ARBA" id="ARBA00022989"/>
    </source>
</evidence>
<keyword evidence="6" id="KW-0564">Palmitate</keyword>
<feature type="domain" description="Palmitoyltransferase DHHC" evidence="12">
    <location>
        <begin position="215"/>
        <end position="329"/>
    </location>
</feature>
<sequence length="415" mass="47977">MKIASEQSDSETFEKVVVDSDRESNGIITQNHSRTPSDYKTRSKHDTEKIHNEFRDKILIQIDPDKELKDTRKGLYEQTGDGLKNDTNVVCKMPEFKRYQFYEGKSKLWCRGRYITGPRPLATLMTFCLTNFSMIIYYCFVIPKIQDITLLLVVLMISIVVHLMSMIYMCKTATSNPGIIQKMEQDTSHVCAITELRPGNYAFRMKYMGILMKQIHCHTCVLIAPPRSHHCYYCGNCVELFDHHCPWLSCCIGKRNYAYFLAFISLLSAMFVLSLTVSVAMLLTSGIAQNIPSMVVAVYNVCVGAFPVGLTLYHYWLVATGETTYENLKRLYRREQNPFKKSLIQNVRRRICSIRGPNKMVQKYNMFDLKRLQQTSEMKTLAKLRECPDRPLAFRSTKTCPEMSKKNSDKISYTE</sequence>
<dbReference type="Pfam" id="PF01529">
    <property type="entry name" value="DHHC"/>
    <property type="match status" value="1"/>
</dbReference>
<feature type="transmembrane region" description="Helical" evidence="10">
    <location>
        <begin position="148"/>
        <end position="169"/>
    </location>
</feature>
<comment type="caution">
    <text evidence="13">The sequence shown here is derived from an EMBL/GenBank/DDBJ whole genome shotgun (WGS) entry which is preliminary data.</text>
</comment>
<evidence type="ECO:0000256" key="10">
    <source>
        <dbReference type="RuleBase" id="RU079119"/>
    </source>
</evidence>
<evidence type="ECO:0000256" key="6">
    <source>
        <dbReference type="ARBA" id="ARBA00023139"/>
    </source>
</evidence>
<evidence type="ECO:0000256" key="2">
    <source>
        <dbReference type="ARBA" id="ARBA00022679"/>
    </source>
</evidence>
<keyword evidence="8 10" id="KW-0012">Acyltransferase</keyword>
<dbReference type="EC" id="2.3.1.225" evidence="10"/>
<dbReference type="PANTHER" id="PTHR22883:SF43">
    <property type="entry name" value="PALMITOYLTRANSFERASE APP"/>
    <property type="match status" value="1"/>
</dbReference>
<name>A0AAD1UPS4_EUPCR</name>
<dbReference type="EMBL" id="CAMPGE010009714">
    <property type="protein sequence ID" value="CAI2368580.1"/>
    <property type="molecule type" value="Genomic_DNA"/>
</dbReference>